<dbReference type="AlphaFoldDB" id="A0A0R0CML8"/>
<dbReference type="OrthoDB" id="6003322at2"/>
<keyword evidence="1" id="KW-1133">Transmembrane helix</keyword>
<gene>
    <name evidence="2" type="ORF">ABB27_03175</name>
</gene>
<name>A0A0R0CML8_9GAMM</name>
<keyword evidence="3" id="KW-1185">Reference proteome</keyword>
<proteinExistence type="predicted"/>
<keyword evidence="1" id="KW-0472">Membrane</keyword>
<organism evidence="2 3">
    <name type="scientific">Stenotrophomonas terrae</name>
    <dbReference type="NCBI Taxonomy" id="405446"/>
    <lineage>
        <taxon>Bacteria</taxon>
        <taxon>Pseudomonadati</taxon>
        <taxon>Pseudomonadota</taxon>
        <taxon>Gammaproteobacteria</taxon>
        <taxon>Lysobacterales</taxon>
        <taxon>Lysobacteraceae</taxon>
        <taxon>Stenotrophomonas</taxon>
    </lineage>
</organism>
<evidence type="ECO:0000256" key="1">
    <source>
        <dbReference type="SAM" id="Phobius"/>
    </source>
</evidence>
<sequence length="107" mass="11996">MKIRNWRGRAAALLTTVVILCIVSNPELATLVPVLDALGLEVLLALFSAQLVVIFSDVLLPYARHIHQRWGRRVLKPVGDALWCFAGNYLRELIRHMRLAGMPARIG</sequence>
<keyword evidence="1" id="KW-0812">Transmembrane</keyword>
<dbReference type="RefSeq" id="WP_057626776.1">
    <property type="nucleotide sequence ID" value="NZ_LDJJ01000009.1"/>
</dbReference>
<feature type="transmembrane region" description="Helical" evidence="1">
    <location>
        <begin position="39"/>
        <end position="63"/>
    </location>
</feature>
<dbReference type="Proteomes" id="UP000051863">
    <property type="component" value="Unassembled WGS sequence"/>
</dbReference>
<evidence type="ECO:0000313" key="2">
    <source>
        <dbReference type="EMBL" id="KRG71273.1"/>
    </source>
</evidence>
<dbReference type="PATRIC" id="fig|405446.3.peg.3776"/>
<dbReference type="EMBL" id="LDJJ01000009">
    <property type="protein sequence ID" value="KRG71273.1"/>
    <property type="molecule type" value="Genomic_DNA"/>
</dbReference>
<reference evidence="2 3" key="1">
    <citation type="submission" date="2015-05" db="EMBL/GenBank/DDBJ databases">
        <title>Genome sequencing and analysis of members of genus Stenotrophomonas.</title>
        <authorList>
            <person name="Patil P.P."/>
            <person name="Midha S."/>
            <person name="Patil P.B."/>
        </authorList>
    </citation>
    <scope>NUCLEOTIDE SEQUENCE [LARGE SCALE GENOMIC DNA]</scope>
    <source>
        <strain evidence="2 3">DSM 18941</strain>
    </source>
</reference>
<protein>
    <submittedName>
        <fullName evidence="2">Uncharacterized protein</fullName>
    </submittedName>
</protein>
<comment type="caution">
    <text evidence="2">The sequence shown here is derived from an EMBL/GenBank/DDBJ whole genome shotgun (WGS) entry which is preliminary data.</text>
</comment>
<evidence type="ECO:0000313" key="3">
    <source>
        <dbReference type="Proteomes" id="UP000051863"/>
    </source>
</evidence>
<accession>A0A0R0CML8</accession>